<feature type="transmembrane region" description="Helical" evidence="2">
    <location>
        <begin position="34"/>
        <end position="55"/>
    </location>
</feature>
<comment type="caution">
    <text evidence="3">The sequence shown here is derived from an EMBL/GenBank/DDBJ whole genome shotgun (WGS) entry which is preliminary data.</text>
</comment>
<feature type="non-terminal residue" evidence="3">
    <location>
        <position position="180"/>
    </location>
</feature>
<evidence type="ECO:0000256" key="1">
    <source>
        <dbReference type="SAM" id="Coils"/>
    </source>
</evidence>
<evidence type="ECO:0000313" key="3">
    <source>
        <dbReference type="EMBL" id="CAG8644636.1"/>
    </source>
</evidence>
<protein>
    <submittedName>
        <fullName evidence="3">2039_t:CDS:1</fullName>
    </submittedName>
</protein>
<organism evidence="3 4">
    <name type="scientific">Paraglomus brasilianum</name>
    <dbReference type="NCBI Taxonomy" id="144538"/>
    <lineage>
        <taxon>Eukaryota</taxon>
        <taxon>Fungi</taxon>
        <taxon>Fungi incertae sedis</taxon>
        <taxon>Mucoromycota</taxon>
        <taxon>Glomeromycotina</taxon>
        <taxon>Glomeromycetes</taxon>
        <taxon>Paraglomerales</taxon>
        <taxon>Paraglomeraceae</taxon>
        <taxon>Paraglomus</taxon>
    </lineage>
</organism>
<keyword evidence="1" id="KW-0175">Coiled coil</keyword>
<dbReference type="EMBL" id="CAJVPI010002513">
    <property type="protein sequence ID" value="CAG8644636.1"/>
    <property type="molecule type" value="Genomic_DNA"/>
</dbReference>
<proteinExistence type="predicted"/>
<accession>A0A9N9DQT5</accession>
<evidence type="ECO:0000256" key="2">
    <source>
        <dbReference type="SAM" id="Phobius"/>
    </source>
</evidence>
<reference evidence="3" key="1">
    <citation type="submission" date="2021-06" db="EMBL/GenBank/DDBJ databases">
        <authorList>
            <person name="Kallberg Y."/>
            <person name="Tangrot J."/>
            <person name="Rosling A."/>
        </authorList>
    </citation>
    <scope>NUCLEOTIDE SEQUENCE</scope>
    <source>
        <strain evidence="3">BR232B</strain>
    </source>
</reference>
<sequence length="180" mass="20410">MEGQQEDNQTRNNLQQQAGMQEFAKKTYEFTSNVVNVITFIVTLIGAIVTIIYVIQIRSEITMMNETLRERMDLGFASIAIMHKIFAAKLDLVNEKWAFLEKKHDTLEKNHDTLEKNHDTLEQKVTDPQVGLLADVPRNEQHGRGQFGTLSGYPKDDLMSIGIALGPALNIINLVEKLKQ</sequence>
<dbReference type="Proteomes" id="UP000789739">
    <property type="component" value="Unassembled WGS sequence"/>
</dbReference>
<keyword evidence="2" id="KW-0812">Transmembrane</keyword>
<keyword evidence="2" id="KW-0472">Membrane</keyword>
<gene>
    <name evidence="3" type="ORF">PBRASI_LOCUS9960</name>
</gene>
<dbReference type="AlphaFoldDB" id="A0A9N9DQT5"/>
<evidence type="ECO:0000313" key="4">
    <source>
        <dbReference type="Proteomes" id="UP000789739"/>
    </source>
</evidence>
<feature type="coiled-coil region" evidence="1">
    <location>
        <begin position="97"/>
        <end position="124"/>
    </location>
</feature>
<name>A0A9N9DQT5_9GLOM</name>
<keyword evidence="4" id="KW-1185">Reference proteome</keyword>
<dbReference type="OrthoDB" id="10549330at2759"/>
<keyword evidence="2" id="KW-1133">Transmembrane helix</keyword>